<evidence type="ECO:0000259" key="1">
    <source>
        <dbReference type="Pfam" id="PF01764"/>
    </source>
</evidence>
<evidence type="ECO:0000313" key="2">
    <source>
        <dbReference type="EMBL" id="KDQ51356.1"/>
    </source>
</evidence>
<keyword evidence="3" id="KW-1185">Reference proteome</keyword>
<protein>
    <recommendedName>
        <fullName evidence="1">Fungal lipase-type domain-containing protein</fullName>
    </recommendedName>
</protein>
<organism evidence="2 3">
    <name type="scientific">Jaapia argillacea MUCL 33604</name>
    <dbReference type="NCBI Taxonomy" id="933084"/>
    <lineage>
        <taxon>Eukaryota</taxon>
        <taxon>Fungi</taxon>
        <taxon>Dikarya</taxon>
        <taxon>Basidiomycota</taxon>
        <taxon>Agaricomycotina</taxon>
        <taxon>Agaricomycetes</taxon>
        <taxon>Agaricomycetidae</taxon>
        <taxon>Jaapiales</taxon>
        <taxon>Jaapiaceae</taxon>
        <taxon>Jaapia</taxon>
    </lineage>
</organism>
<dbReference type="HOGENOM" id="CLU_056350_1_0_1"/>
<dbReference type="EMBL" id="KL197749">
    <property type="protein sequence ID" value="KDQ51356.1"/>
    <property type="molecule type" value="Genomic_DNA"/>
</dbReference>
<dbReference type="AlphaFoldDB" id="A0A067PLM1"/>
<dbReference type="InterPro" id="IPR029058">
    <property type="entry name" value="AB_hydrolase_fold"/>
</dbReference>
<reference evidence="3" key="1">
    <citation type="journal article" date="2014" name="Proc. Natl. Acad. Sci. U.S.A.">
        <title>Extensive sampling of basidiomycete genomes demonstrates inadequacy of the white-rot/brown-rot paradigm for wood decay fungi.</title>
        <authorList>
            <person name="Riley R."/>
            <person name="Salamov A.A."/>
            <person name="Brown D.W."/>
            <person name="Nagy L.G."/>
            <person name="Floudas D."/>
            <person name="Held B.W."/>
            <person name="Levasseur A."/>
            <person name="Lombard V."/>
            <person name="Morin E."/>
            <person name="Otillar R."/>
            <person name="Lindquist E.A."/>
            <person name="Sun H."/>
            <person name="LaButti K.M."/>
            <person name="Schmutz J."/>
            <person name="Jabbour D."/>
            <person name="Luo H."/>
            <person name="Baker S.E."/>
            <person name="Pisabarro A.G."/>
            <person name="Walton J.D."/>
            <person name="Blanchette R.A."/>
            <person name="Henrissat B."/>
            <person name="Martin F."/>
            <person name="Cullen D."/>
            <person name="Hibbett D.S."/>
            <person name="Grigoriev I.V."/>
        </authorList>
    </citation>
    <scope>NUCLEOTIDE SEQUENCE [LARGE SCALE GENOMIC DNA]</scope>
    <source>
        <strain evidence="3">MUCL 33604</strain>
    </source>
</reference>
<dbReference type="SUPFAM" id="SSF53474">
    <property type="entry name" value="alpha/beta-Hydrolases"/>
    <property type="match status" value="1"/>
</dbReference>
<evidence type="ECO:0000313" key="3">
    <source>
        <dbReference type="Proteomes" id="UP000027265"/>
    </source>
</evidence>
<accession>A0A067PLM1</accession>
<dbReference type="InParanoid" id="A0A067PLM1"/>
<gene>
    <name evidence="2" type="ORF">JAAARDRAFT_532783</name>
</gene>
<dbReference type="Gene3D" id="3.40.50.1820">
    <property type="entry name" value="alpha/beta hydrolase"/>
    <property type="match status" value="1"/>
</dbReference>
<dbReference type="OrthoDB" id="406844at2759"/>
<feature type="domain" description="Fungal lipase-type" evidence="1">
    <location>
        <begin position="164"/>
        <end position="259"/>
    </location>
</feature>
<dbReference type="InterPro" id="IPR002921">
    <property type="entry name" value="Fungal_lipase-type"/>
</dbReference>
<proteinExistence type="predicted"/>
<sequence>MAKLDIFQQVFALSQASNLVGGLTGTEDALQAEMDSLLPQYLRKVTGDWKVVWGPTVWKIDANDSTTSPGNVWYVAKSEATDGTKGEVYVVAIAATAGANSQYDWEQEDISVSGVVDFSSWKLTTIPGPEYEVDDKKNPYISLGTATGVYFLASTPAPQSHVTLPEFLSSLVSSPSTKLIFTGHSLGGALAPTLALALVQDGTLGQFKGKVLAYPTAGATPGNQNFADLFAKTFPRDGQAAYTVWNTNIYNTLDVVPQAWSLDTTLPQNMWNIPGMYGGNGLVQAVVKAIVQSSAEAPQKSGIHYFPLQSSPFTGEAPTPPTDLQGFLADALFEHMDAYGTFFDLPFPQPLEGLGSVPNHLVQRGIPVIGEIATAGANMSKEDVVGLLDDSISQADKEAYFHTYNAKLQPPTE</sequence>
<dbReference type="GO" id="GO:0006629">
    <property type="term" value="P:lipid metabolic process"/>
    <property type="evidence" value="ECO:0007669"/>
    <property type="project" value="InterPro"/>
</dbReference>
<dbReference type="Pfam" id="PF01764">
    <property type="entry name" value="Lipase_3"/>
    <property type="match status" value="1"/>
</dbReference>
<dbReference type="Proteomes" id="UP000027265">
    <property type="component" value="Unassembled WGS sequence"/>
</dbReference>
<name>A0A067PLM1_9AGAM</name>